<dbReference type="GO" id="GO:0005829">
    <property type="term" value="C:cytosol"/>
    <property type="evidence" value="ECO:0007669"/>
    <property type="project" value="TreeGrafter"/>
</dbReference>
<dbReference type="PROSITE" id="PS51800">
    <property type="entry name" value="ZF_CHHC_U11_48K"/>
    <property type="match status" value="1"/>
</dbReference>
<reference evidence="6" key="1">
    <citation type="submission" date="2012-11" db="EMBL/GenBank/DDBJ databases">
        <authorList>
            <person name="Lucero-Rivera Y.E."/>
            <person name="Tovar-Ramirez D."/>
        </authorList>
    </citation>
    <scope>NUCLEOTIDE SEQUENCE</scope>
    <source>
        <tissue evidence="6">Salivary gland</tissue>
    </source>
</reference>
<evidence type="ECO:0000256" key="4">
    <source>
        <dbReference type="SAM" id="MobiDB-lite"/>
    </source>
</evidence>
<organism evidence="6">
    <name type="scientific">Rhipicephalus pulchellus</name>
    <name type="common">Yellow backed tick</name>
    <name type="synonym">Dermacentor pulchellus</name>
    <dbReference type="NCBI Taxonomy" id="72859"/>
    <lineage>
        <taxon>Eukaryota</taxon>
        <taxon>Metazoa</taxon>
        <taxon>Ecdysozoa</taxon>
        <taxon>Arthropoda</taxon>
        <taxon>Chelicerata</taxon>
        <taxon>Arachnida</taxon>
        <taxon>Acari</taxon>
        <taxon>Parasitiformes</taxon>
        <taxon>Ixodida</taxon>
        <taxon>Ixodoidea</taxon>
        <taxon>Ixodidae</taxon>
        <taxon>Rhipicephalinae</taxon>
        <taxon>Rhipicephalus</taxon>
        <taxon>Rhipicephalus</taxon>
    </lineage>
</organism>
<evidence type="ECO:0000259" key="5">
    <source>
        <dbReference type="PROSITE" id="PS51800"/>
    </source>
</evidence>
<sequence length="341" mass="39729">MDLSREVQLRKLKSLIRSSEAQLTAVLEKLKWSKDEVLKKKGYVVCPLDPGHTMPEASLSAHLDLCAWLKEGYSRQDKEAAPPSSHFFYTKSTSVVPVLIDRETQSKIITDAAFRGDVPAEVCQKVKNGVPLTMERCFSELTAAERFAVCDYVVERAKATNKTSAVKLEDLQVDFEKKTNKDEQHPPSDLELKRQMRDYKRRRQSYRAKNVHITQKTYTEILREVIENQTEYLKQLQNGNDEAEESSSRPEEKDDTERQRLSRASEWKDRRESSVVSSRSSKRRRSRSPDNNDASIERKPSDEDHSRRRSTERHEHKKHHRSHHKSRHQHKHKSKDIEATE</sequence>
<evidence type="ECO:0000256" key="2">
    <source>
        <dbReference type="ARBA" id="ARBA00022771"/>
    </source>
</evidence>
<feature type="compositionally biased region" description="Basic and acidic residues" evidence="4">
    <location>
        <begin position="287"/>
        <end position="306"/>
    </location>
</feature>
<dbReference type="GO" id="GO:0008270">
    <property type="term" value="F:zinc ion binding"/>
    <property type="evidence" value="ECO:0007669"/>
    <property type="project" value="UniProtKB-KW"/>
</dbReference>
<feature type="domain" description="CHHC U11-48K-type" evidence="5">
    <location>
        <begin position="43"/>
        <end position="70"/>
    </location>
</feature>
<dbReference type="InterPro" id="IPR022776">
    <property type="entry name" value="TRM13/UPF0224_CHHC_Znf_dom"/>
</dbReference>
<name>L7M488_RHIPC</name>
<feature type="compositionally biased region" description="Basic and acidic residues" evidence="4">
    <location>
        <begin position="246"/>
        <end position="273"/>
    </location>
</feature>
<dbReference type="AlphaFoldDB" id="L7M488"/>
<dbReference type="Pfam" id="PF05253">
    <property type="entry name" value="zf-U11-48K"/>
    <property type="match status" value="1"/>
</dbReference>
<keyword evidence="2" id="KW-0863">Zinc-finger</keyword>
<keyword evidence="1" id="KW-0479">Metal-binding</keyword>
<dbReference type="GO" id="GO:0005654">
    <property type="term" value="C:nucleoplasm"/>
    <property type="evidence" value="ECO:0007669"/>
    <property type="project" value="TreeGrafter"/>
</dbReference>
<keyword evidence="3" id="KW-0862">Zinc</keyword>
<evidence type="ECO:0000256" key="1">
    <source>
        <dbReference type="ARBA" id="ARBA00022723"/>
    </source>
</evidence>
<dbReference type="GO" id="GO:0005689">
    <property type="term" value="C:U12-type spliceosomal complex"/>
    <property type="evidence" value="ECO:0007669"/>
    <property type="project" value="TreeGrafter"/>
</dbReference>
<accession>L7M488</accession>
<dbReference type="InterPro" id="IPR051591">
    <property type="entry name" value="UPF0224_FAM112_RNA_Proc"/>
</dbReference>
<proteinExistence type="evidence at transcript level"/>
<dbReference type="PANTHER" id="PTHR21402:SF10">
    <property type="entry name" value="U11_U12 SMALL NUCLEAR RIBONUCLEOPROTEIN 48 KDA PROTEIN"/>
    <property type="match status" value="1"/>
</dbReference>
<feature type="compositionally biased region" description="Basic residues" evidence="4">
    <location>
        <begin position="307"/>
        <end position="334"/>
    </location>
</feature>
<feature type="region of interest" description="Disordered" evidence="4">
    <location>
        <begin position="236"/>
        <end position="341"/>
    </location>
</feature>
<evidence type="ECO:0000313" key="6">
    <source>
        <dbReference type="EMBL" id="JAA59121.1"/>
    </source>
</evidence>
<dbReference type="EMBL" id="GACK01005913">
    <property type="protein sequence ID" value="JAA59121.1"/>
    <property type="molecule type" value="mRNA"/>
</dbReference>
<protein>
    <recommendedName>
        <fullName evidence="5">CHHC U11-48K-type domain-containing protein</fullName>
    </recommendedName>
</protein>
<reference evidence="6" key="2">
    <citation type="journal article" date="2015" name="J. Proteomics">
        <title>Sexual differences in the sialomes of the zebra tick, Rhipicephalus pulchellus.</title>
        <authorList>
            <person name="Tan A.W."/>
            <person name="Francischetti I.M."/>
            <person name="Slovak M."/>
            <person name="Kini R.M."/>
            <person name="Ribeiro J.M."/>
        </authorList>
    </citation>
    <scope>NUCLEOTIDE SEQUENCE</scope>
    <source>
        <tissue evidence="6">Salivary gland</tissue>
    </source>
</reference>
<dbReference type="PANTHER" id="PTHR21402">
    <property type="entry name" value="GAMETOCYTE SPECIFIC FACTOR 1-RELATED"/>
    <property type="match status" value="1"/>
</dbReference>
<evidence type="ECO:0000256" key="3">
    <source>
        <dbReference type="ARBA" id="ARBA00022833"/>
    </source>
</evidence>